<comment type="caution">
    <text evidence="2">The sequence shown here is derived from an EMBL/GenBank/DDBJ whole genome shotgun (WGS) entry which is preliminary data.</text>
</comment>
<feature type="compositionally biased region" description="Gly residues" evidence="1">
    <location>
        <begin position="8"/>
        <end position="20"/>
    </location>
</feature>
<evidence type="ECO:0000313" key="3">
    <source>
        <dbReference type="Proteomes" id="UP001562425"/>
    </source>
</evidence>
<reference evidence="2 3" key="1">
    <citation type="submission" date="2024-05" db="EMBL/GenBank/DDBJ databases">
        <title>Culex pipiens pipiens assembly and annotation.</title>
        <authorList>
            <person name="Alout H."/>
            <person name="Durand T."/>
        </authorList>
    </citation>
    <scope>NUCLEOTIDE SEQUENCE [LARGE SCALE GENOMIC DNA]</scope>
    <source>
        <strain evidence="2">HA-2024</strain>
        <tissue evidence="2">Whole body</tissue>
    </source>
</reference>
<keyword evidence="3" id="KW-1185">Reference proteome</keyword>
<gene>
    <name evidence="2" type="ORF">pipiens_014098</name>
</gene>
<accession>A0ABD1CVT5</accession>
<dbReference type="Proteomes" id="UP001562425">
    <property type="component" value="Unassembled WGS sequence"/>
</dbReference>
<organism evidence="2 3">
    <name type="scientific">Culex pipiens pipiens</name>
    <name type="common">Northern house mosquito</name>
    <dbReference type="NCBI Taxonomy" id="38569"/>
    <lineage>
        <taxon>Eukaryota</taxon>
        <taxon>Metazoa</taxon>
        <taxon>Ecdysozoa</taxon>
        <taxon>Arthropoda</taxon>
        <taxon>Hexapoda</taxon>
        <taxon>Insecta</taxon>
        <taxon>Pterygota</taxon>
        <taxon>Neoptera</taxon>
        <taxon>Endopterygota</taxon>
        <taxon>Diptera</taxon>
        <taxon>Nematocera</taxon>
        <taxon>Culicoidea</taxon>
        <taxon>Culicidae</taxon>
        <taxon>Culicinae</taxon>
        <taxon>Culicini</taxon>
        <taxon>Culex</taxon>
        <taxon>Culex</taxon>
    </lineage>
</organism>
<proteinExistence type="predicted"/>
<dbReference type="EMBL" id="JBEHCU010009063">
    <property type="protein sequence ID" value="KAL1380554.1"/>
    <property type="molecule type" value="Genomic_DNA"/>
</dbReference>
<evidence type="ECO:0000313" key="2">
    <source>
        <dbReference type="EMBL" id="KAL1380554.1"/>
    </source>
</evidence>
<sequence>MGETSGLLAGGSEGGGGCDTSGGSRSGLNSAERKGFGRWRAERIRRYFGPRLWFREDACEKKCAGAQICMKNSPMYQHGAIGLTISNGVPKFGQLLNAAWDHTIICRFKLLPMSTLSYNKIASGGASNSSSTGTEGLLSSSEVKEKVCSSSLGSGSGSTKKASGVRRQQRNARFEHLSDTGSAGNSRKRMAPKKDEEQWLLRNVIFVGDVHSVPLGSCPSTCSPVAELCIITIPPKVT</sequence>
<dbReference type="PANTHER" id="PTHR46276">
    <property type="entry name" value="E3 UBIQUITIN-PROTEIN LIGASE UBR5"/>
    <property type="match status" value="1"/>
</dbReference>
<dbReference type="PANTHER" id="PTHR46276:SF1">
    <property type="entry name" value="E3 UBIQUITIN-PROTEIN LIGASE UBR5"/>
    <property type="match status" value="1"/>
</dbReference>
<dbReference type="AlphaFoldDB" id="A0ABD1CVT5"/>
<name>A0ABD1CVT5_CULPP</name>
<feature type="region of interest" description="Disordered" evidence="1">
    <location>
        <begin position="148"/>
        <end position="194"/>
    </location>
</feature>
<feature type="region of interest" description="Disordered" evidence="1">
    <location>
        <begin position="1"/>
        <end position="31"/>
    </location>
</feature>
<protein>
    <submittedName>
        <fullName evidence="2">Uncharacterized protein</fullName>
    </submittedName>
</protein>
<evidence type="ECO:0000256" key="1">
    <source>
        <dbReference type="SAM" id="MobiDB-lite"/>
    </source>
</evidence>